<dbReference type="AlphaFoldDB" id="A0A3P6TFH3"/>
<keyword evidence="2" id="KW-1185">Reference proteome</keyword>
<accession>A0A3P6TFH3</accession>
<reference evidence="1 2" key="1">
    <citation type="submission" date="2018-08" db="EMBL/GenBank/DDBJ databases">
        <authorList>
            <person name="Laetsch R D."/>
            <person name="Stevens L."/>
            <person name="Kumar S."/>
            <person name="Blaxter L. M."/>
        </authorList>
    </citation>
    <scope>NUCLEOTIDE SEQUENCE [LARGE SCALE GENOMIC DNA]</scope>
</reference>
<dbReference type="OMA" id="ALPYINI"/>
<organism evidence="1 2">
    <name type="scientific">Litomosoides sigmodontis</name>
    <name type="common">Filarial nematode worm</name>
    <dbReference type="NCBI Taxonomy" id="42156"/>
    <lineage>
        <taxon>Eukaryota</taxon>
        <taxon>Metazoa</taxon>
        <taxon>Ecdysozoa</taxon>
        <taxon>Nematoda</taxon>
        <taxon>Chromadorea</taxon>
        <taxon>Rhabditida</taxon>
        <taxon>Spirurina</taxon>
        <taxon>Spiruromorpha</taxon>
        <taxon>Filarioidea</taxon>
        <taxon>Onchocercidae</taxon>
        <taxon>Litomosoides</taxon>
    </lineage>
</organism>
<evidence type="ECO:0000313" key="1">
    <source>
        <dbReference type="EMBL" id="VDK81803.1"/>
    </source>
</evidence>
<dbReference type="Proteomes" id="UP000277928">
    <property type="component" value="Unassembled WGS sequence"/>
</dbReference>
<name>A0A3P6TFH3_LITSI</name>
<evidence type="ECO:0000313" key="2">
    <source>
        <dbReference type="Proteomes" id="UP000277928"/>
    </source>
</evidence>
<gene>
    <name evidence="1" type="ORF">NLS_LOCUS5453</name>
</gene>
<protein>
    <submittedName>
        <fullName evidence="1">Uncharacterized protein</fullName>
    </submittedName>
</protein>
<dbReference type="OrthoDB" id="5809462at2759"/>
<dbReference type="EMBL" id="UYRX01000411">
    <property type="protein sequence ID" value="VDK81803.1"/>
    <property type="molecule type" value="Genomic_DNA"/>
</dbReference>
<proteinExistence type="predicted"/>
<sequence length="77" mass="8724">MSSNLKLRRSVPELQMEYVDSDGNAVDLSEAMWMVKVALPYINIQEIYQKIQDEVVLSVLPRGTKSLLRVNCANALQ</sequence>